<dbReference type="Proteomes" id="UP000217758">
    <property type="component" value="Chromosome"/>
</dbReference>
<dbReference type="PRINTS" id="PR00123">
    <property type="entry name" value="ATPASEA"/>
</dbReference>
<keyword evidence="11" id="KW-1003">Cell membrane</keyword>
<keyword evidence="9 11" id="KW-0472">Membrane</keyword>
<feature type="transmembrane region" description="Helical" evidence="11">
    <location>
        <begin position="113"/>
        <end position="132"/>
    </location>
</feature>
<accession>A0A1L7LHZ8</accession>
<dbReference type="CDD" id="cd00310">
    <property type="entry name" value="ATP-synt_Fo_a_6"/>
    <property type="match status" value="1"/>
</dbReference>
<name>A0A1L7LHZ8_9STRE</name>
<evidence type="ECO:0000256" key="2">
    <source>
        <dbReference type="ARBA" id="ARBA00006810"/>
    </source>
</evidence>
<feature type="transmembrane region" description="Helical" evidence="11">
    <location>
        <begin position="20"/>
        <end position="39"/>
    </location>
</feature>
<keyword evidence="3 11" id="KW-0813">Transport</keyword>
<gene>
    <name evidence="13" type="primary">atpG</name>
    <name evidence="11" type="synonym">atpB</name>
    <name evidence="13" type="ORF">SRT_05830</name>
</gene>
<keyword evidence="5 11" id="KW-0812">Transmembrane</keyword>
<dbReference type="SUPFAM" id="SSF81336">
    <property type="entry name" value="F1F0 ATP synthase subunit A"/>
    <property type="match status" value="1"/>
</dbReference>
<keyword evidence="8 11" id="KW-0406">Ion transport</keyword>
<proteinExistence type="inferred from homology"/>
<dbReference type="InterPro" id="IPR035908">
    <property type="entry name" value="F0_ATP_A_sf"/>
</dbReference>
<keyword evidence="7 11" id="KW-1133">Transmembrane helix</keyword>
<evidence type="ECO:0000256" key="1">
    <source>
        <dbReference type="ARBA" id="ARBA00004141"/>
    </source>
</evidence>
<evidence type="ECO:0000256" key="7">
    <source>
        <dbReference type="ARBA" id="ARBA00022989"/>
    </source>
</evidence>
<keyword evidence="4 11" id="KW-0138">CF(0)</keyword>
<organism evidence="13 14">
    <name type="scientific">Streptococcus troglodytae</name>
    <dbReference type="NCBI Taxonomy" id="1111760"/>
    <lineage>
        <taxon>Bacteria</taxon>
        <taxon>Bacillati</taxon>
        <taxon>Bacillota</taxon>
        <taxon>Bacilli</taxon>
        <taxon>Lactobacillales</taxon>
        <taxon>Streptococcaceae</taxon>
        <taxon>Streptococcus</taxon>
    </lineage>
</organism>
<keyword evidence="14" id="KW-1185">Reference proteome</keyword>
<keyword evidence="10 11" id="KW-0066">ATP synthesis</keyword>
<evidence type="ECO:0000313" key="13">
    <source>
        <dbReference type="EMBL" id="BAQ23844.1"/>
    </source>
</evidence>
<dbReference type="Pfam" id="PF00119">
    <property type="entry name" value="ATP-synt_A"/>
    <property type="match status" value="1"/>
</dbReference>
<comment type="subcellular location">
    <subcellularLocation>
        <location evidence="11 12">Cell membrane</location>
        <topology evidence="11 12">Multi-pass membrane protein</topology>
    </subcellularLocation>
    <subcellularLocation>
        <location evidence="1">Membrane</location>
        <topology evidence="1">Multi-pass membrane protein</topology>
    </subcellularLocation>
</comment>
<evidence type="ECO:0000256" key="12">
    <source>
        <dbReference type="RuleBase" id="RU000483"/>
    </source>
</evidence>
<dbReference type="HAMAP" id="MF_01393">
    <property type="entry name" value="ATP_synth_a_bact"/>
    <property type="match status" value="1"/>
</dbReference>
<evidence type="ECO:0000256" key="6">
    <source>
        <dbReference type="ARBA" id="ARBA00022781"/>
    </source>
</evidence>
<feature type="transmembrane region" description="Helical" evidence="11">
    <location>
        <begin position="75"/>
        <end position="93"/>
    </location>
</feature>
<dbReference type="GO" id="GO:0042777">
    <property type="term" value="P:proton motive force-driven plasma membrane ATP synthesis"/>
    <property type="evidence" value="ECO:0007669"/>
    <property type="project" value="TreeGrafter"/>
</dbReference>
<dbReference type="Gene3D" id="1.20.120.220">
    <property type="entry name" value="ATP synthase, F0 complex, subunit A"/>
    <property type="match status" value="1"/>
</dbReference>
<evidence type="ECO:0000256" key="10">
    <source>
        <dbReference type="ARBA" id="ARBA00023310"/>
    </source>
</evidence>
<evidence type="ECO:0000256" key="9">
    <source>
        <dbReference type="ARBA" id="ARBA00023136"/>
    </source>
</evidence>
<dbReference type="InterPro" id="IPR000568">
    <property type="entry name" value="ATP_synth_F0_asu"/>
</dbReference>
<dbReference type="NCBIfam" id="NF004479">
    <property type="entry name" value="PRK05815.1-4"/>
    <property type="match status" value="1"/>
</dbReference>
<evidence type="ECO:0000256" key="4">
    <source>
        <dbReference type="ARBA" id="ARBA00022547"/>
    </source>
</evidence>
<dbReference type="NCBIfam" id="TIGR01131">
    <property type="entry name" value="ATP_synt_6_or_A"/>
    <property type="match status" value="1"/>
</dbReference>
<evidence type="ECO:0000256" key="11">
    <source>
        <dbReference type="HAMAP-Rule" id="MF_01393"/>
    </source>
</evidence>
<dbReference type="KEGG" id="strg:SRT_05830"/>
<comment type="similarity">
    <text evidence="2 11 12">Belongs to the ATPase A chain family.</text>
</comment>
<feature type="transmembrane region" description="Helical" evidence="11">
    <location>
        <begin position="200"/>
        <end position="223"/>
    </location>
</feature>
<evidence type="ECO:0000256" key="3">
    <source>
        <dbReference type="ARBA" id="ARBA00022448"/>
    </source>
</evidence>
<dbReference type="PROSITE" id="PS00449">
    <property type="entry name" value="ATPASE_A"/>
    <property type="match status" value="1"/>
</dbReference>
<protein>
    <recommendedName>
        <fullName evidence="11 12">ATP synthase subunit a</fullName>
    </recommendedName>
    <alternativeName>
        <fullName evidence="11">ATP synthase F0 sector subunit a</fullName>
    </alternativeName>
    <alternativeName>
        <fullName evidence="11">F-ATPase subunit 6</fullName>
    </alternativeName>
</protein>
<dbReference type="AlphaFoldDB" id="A0A1L7LHZ8"/>
<dbReference type="GO" id="GO:0005886">
    <property type="term" value="C:plasma membrane"/>
    <property type="evidence" value="ECO:0007669"/>
    <property type="project" value="UniProtKB-SubCell"/>
</dbReference>
<reference evidence="13 14" key="1">
    <citation type="journal article" date="2016" name="Microbiol. Immunol.">
        <title>Complete genome sequence of Streptococcus troglodytae TKU31 isolated from the oral cavity of a chimpanzee (Pan troglodytes).</title>
        <authorList>
            <person name="Okamoto M."/>
            <person name="Naito M."/>
            <person name="Miyanohara M."/>
            <person name="Imai S."/>
            <person name="Nomura Y."/>
            <person name="Saito W."/>
            <person name="Momoi Y."/>
            <person name="Takada K."/>
            <person name="Miyabe-Nishiwaki T."/>
            <person name="Tomonaga M."/>
            <person name="Hanada N."/>
        </authorList>
    </citation>
    <scope>NUCLEOTIDE SEQUENCE [LARGE SCALE GENOMIC DNA]</scope>
    <source>
        <strain evidence="14">TKU 31</strain>
    </source>
</reference>
<dbReference type="InterPro" id="IPR045082">
    <property type="entry name" value="ATP_syn_F0_a_bact/chloroplast"/>
</dbReference>
<keyword evidence="6 11" id="KW-0375">Hydrogen ion transport</keyword>
<evidence type="ECO:0000313" key="14">
    <source>
        <dbReference type="Proteomes" id="UP000217758"/>
    </source>
</evidence>
<evidence type="ECO:0000256" key="8">
    <source>
        <dbReference type="ARBA" id="ARBA00023065"/>
    </source>
</evidence>
<comment type="function">
    <text evidence="11 12">Key component of the proton channel; it plays a direct role in the translocation of protons across the membrane.</text>
</comment>
<dbReference type="PANTHER" id="PTHR42823:SF3">
    <property type="entry name" value="ATP SYNTHASE SUBUNIT A, CHLOROPLASTIC"/>
    <property type="match status" value="1"/>
</dbReference>
<evidence type="ECO:0000256" key="5">
    <source>
        <dbReference type="ARBA" id="ARBA00022692"/>
    </source>
</evidence>
<dbReference type="InterPro" id="IPR023011">
    <property type="entry name" value="ATP_synth_F0_asu_AS"/>
</dbReference>
<dbReference type="PANTHER" id="PTHR42823">
    <property type="entry name" value="ATP SYNTHASE SUBUNIT A, CHLOROPLASTIC"/>
    <property type="match status" value="1"/>
</dbReference>
<dbReference type="GO" id="GO:0045259">
    <property type="term" value="C:proton-transporting ATP synthase complex"/>
    <property type="evidence" value="ECO:0007669"/>
    <property type="project" value="UniProtKB-KW"/>
</dbReference>
<dbReference type="GO" id="GO:0046933">
    <property type="term" value="F:proton-transporting ATP synthase activity, rotational mechanism"/>
    <property type="evidence" value="ECO:0007669"/>
    <property type="project" value="UniProtKB-UniRule"/>
</dbReference>
<sequence length="239" mass="27177">MEKTINPTVKFLGIEFDLTILMMSLLVVLIAFLFVFWTSRHLKIKPTGRQNVLEWIYDFVLGIIKPNLGSYTKNYSLFAFCLFLFVFVANNIGLLTKIQVKDYNLWTSPTANFAVDFGLSLMVAVICHFEGIRKHGLKTYLKDYLEPTAAMLPMNLLEELTNIISLSLRLYGNIYAGEVVMTLLVQFADFSPYATPIAFLLNMAWIGFSIFISGIQAYVFVLLTTTYIGKKVNIDTKDN</sequence>
<dbReference type="RefSeq" id="WP_128832994.1">
    <property type="nucleotide sequence ID" value="NZ_AP014612.1"/>
</dbReference>
<feature type="transmembrane region" description="Helical" evidence="11">
    <location>
        <begin position="170"/>
        <end position="188"/>
    </location>
</feature>
<dbReference type="EMBL" id="AP014612">
    <property type="protein sequence ID" value="BAQ23844.1"/>
    <property type="molecule type" value="Genomic_DNA"/>
</dbReference>